<dbReference type="EMBL" id="CM042049">
    <property type="protein sequence ID" value="KAI3747325.1"/>
    <property type="molecule type" value="Genomic_DNA"/>
</dbReference>
<protein>
    <submittedName>
        <fullName evidence="1">Uncharacterized protein</fullName>
    </submittedName>
</protein>
<gene>
    <name evidence="1" type="ORF">L6452_09779</name>
</gene>
<sequence>MREILIGKDVGENDDDNDGGVDDESDVKEKWGLGYDNPYYLKKAIRKQPALYNFDFLYEAGKYPHFKPKFVTKSPDEVEAKEDENRKNTKKMQLSFCYQKLNDSYLSEKPKFLSNDYFACYSTQELEAKPIKAKIFVPPLVLESKIIDLENALSDERILVDIQQLVFSTVMKNTVFKTESEECSTSSKAPHTSEDDFDDLFEKGKKQKKWRSQKRTNTGKLKKRQTQKSVFPNKSKSFVSVLKKKRSEERTEWRPKQKVDETAKSCPVNVCNRPTGSIYDVIGTVASTKQNLVIPYKKYTIKQLLQLSRSATKSSKCRRNDFVSRQYSDDWFEKFCENVRFGNDQFSPILGYGDVIQDNVTITKVSYVESLGHNMFNIGQCCDKDLEVNFKAKRCSVRTEDGKELLVGTRKSNLYTINLSKVQIDNEYEKEHLCPTCEKGKMKRVAHKPKPEPSTSSPLELLHMDLCGPMRTQSINDKKYVLVIVDDYSRMPEQNGVVERRNRTLVEVVRTMLIQSDLPMFLWLASEHDGSEPVLTGVLASGQISPEPVVNAPNSDKPSTSTSHLSELDLLFEFSHDEFLGSKLPKSVVIDRPEESSSHHPITSDVSTEFVPPVQQETPIQTSTPSVEDVHETAETEVVDSVGCTVMPNHNQIMLYQLKLLHRILQLNPSLNKKKKVDT</sequence>
<keyword evidence="2" id="KW-1185">Reference proteome</keyword>
<comment type="caution">
    <text evidence="1">The sequence shown here is derived from an EMBL/GenBank/DDBJ whole genome shotgun (WGS) entry which is preliminary data.</text>
</comment>
<dbReference type="Proteomes" id="UP001055879">
    <property type="component" value="Linkage Group LG03"/>
</dbReference>
<evidence type="ECO:0000313" key="2">
    <source>
        <dbReference type="Proteomes" id="UP001055879"/>
    </source>
</evidence>
<accession>A0ACB9DLM8</accession>
<organism evidence="1 2">
    <name type="scientific">Arctium lappa</name>
    <name type="common">Greater burdock</name>
    <name type="synonym">Lappa major</name>
    <dbReference type="NCBI Taxonomy" id="4217"/>
    <lineage>
        <taxon>Eukaryota</taxon>
        <taxon>Viridiplantae</taxon>
        <taxon>Streptophyta</taxon>
        <taxon>Embryophyta</taxon>
        <taxon>Tracheophyta</taxon>
        <taxon>Spermatophyta</taxon>
        <taxon>Magnoliopsida</taxon>
        <taxon>eudicotyledons</taxon>
        <taxon>Gunneridae</taxon>
        <taxon>Pentapetalae</taxon>
        <taxon>asterids</taxon>
        <taxon>campanulids</taxon>
        <taxon>Asterales</taxon>
        <taxon>Asteraceae</taxon>
        <taxon>Carduoideae</taxon>
        <taxon>Cardueae</taxon>
        <taxon>Arctiinae</taxon>
        <taxon>Arctium</taxon>
    </lineage>
</organism>
<reference evidence="2" key="1">
    <citation type="journal article" date="2022" name="Mol. Ecol. Resour.">
        <title>The genomes of chicory, endive, great burdock and yacon provide insights into Asteraceae palaeo-polyploidization history and plant inulin production.</title>
        <authorList>
            <person name="Fan W."/>
            <person name="Wang S."/>
            <person name="Wang H."/>
            <person name="Wang A."/>
            <person name="Jiang F."/>
            <person name="Liu H."/>
            <person name="Zhao H."/>
            <person name="Xu D."/>
            <person name="Zhang Y."/>
        </authorList>
    </citation>
    <scope>NUCLEOTIDE SEQUENCE [LARGE SCALE GENOMIC DNA]</scope>
    <source>
        <strain evidence="2">cv. Niubang</strain>
    </source>
</reference>
<evidence type="ECO:0000313" key="1">
    <source>
        <dbReference type="EMBL" id="KAI3747325.1"/>
    </source>
</evidence>
<name>A0ACB9DLM8_ARCLA</name>
<reference evidence="1 2" key="2">
    <citation type="journal article" date="2022" name="Mol. Ecol. Resour.">
        <title>The genomes of chicory, endive, great burdock and yacon provide insights into Asteraceae paleo-polyploidization history and plant inulin production.</title>
        <authorList>
            <person name="Fan W."/>
            <person name="Wang S."/>
            <person name="Wang H."/>
            <person name="Wang A."/>
            <person name="Jiang F."/>
            <person name="Liu H."/>
            <person name="Zhao H."/>
            <person name="Xu D."/>
            <person name="Zhang Y."/>
        </authorList>
    </citation>
    <scope>NUCLEOTIDE SEQUENCE [LARGE SCALE GENOMIC DNA]</scope>
    <source>
        <strain evidence="2">cv. Niubang</strain>
    </source>
</reference>
<proteinExistence type="predicted"/>